<dbReference type="PROSITE" id="PS50110">
    <property type="entry name" value="RESPONSE_REGULATORY"/>
    <property type="match status" value="1"/>
</dbReference>
<keyword evidence="3" id="KW-0547">Nucleotide-binding</keyword>
<dbReference type="PANTHER" id="PTHR11920">
    <property type="entry name" value="GUANYLYL CYCLASE"/>
    <property type="match status" value="1"/>
</dbReference>
<dbReference type="Gene3D" id="3.30.70.1230">
    <property type="entry name" value="Nucleotide cyclase"/>
    <property type="match status" value="1"/>
</dbReference>
<evidence type="ECO:0000256" key="4">
    <source>
        <dbReference type="ARBA" id="ARBA00022989"/>
    </source>
</evidence>
<feature type="compositionally biased region" description="Low complexity" evidence="8">
    <location>
        <begin position="889"/>
        <end position="906"/>
    </location>
</feature>
<gene>
    <name evidence="11" type="ORF">Cvel_19565</name>
</gene>
<feature type="compositionally biased region" description="Polar residues" evidence="8">
    <location>
        <begin position="386"/>
        <end position="396"/>
    </location>
</feature>
<dbReference type="InterPro" id="IPR050401">
    <property type="entry name" value="Cyclic_nucleotide_synthase"/>
</dbReference>
<dbReference type="GO" id="GO:0004016">
    <property type="term" value="F:adenylate cyclase activity"/>
    <property type="evidence" value="ECO:0007669"/>
    <property type="project" value="TreeGrafter"/>
</dbReference>
<dbReference type="GO" id="GO:0000160">
    <property type="term" value="P:phosphorelay signal transduction system"/>
    <property type="evidence" value="ECO:0007669"/>
    <property type="project" value="InterPro"/>
</dbReference>
<reference evidence="11" key="1">
    <citation type="submission" date="2014-11" db="EMBL/GenBank/DDBJ databases">
        <authorList>
            <person name="Otto D Thomas"/>
            <person name="Naeem Raeece"/>
        </authorList>
    </citation>
    <scope>NUCLEOTIDE SEQUENCE</scope>
</reference>
<feature type="modified residue" description="4-aspartylphosphate" evidence="7">
    <location>
        <position position="43"/>
    </location>
</feature>
<dbReference type="InterPro" id="IPR001789">
    <property type="entry name" value="Sig_transdc_resp-reg_receiver"/>
</dbReference>
<dbReference type="GO" id="GO:0004383">
    <property type="term" value="F:guanylate cyclase activity"/>
    <property type="evidence" value="ECO:0007669"/>
    <property type="project" value="TreeGrafter"/>
</dbReference>
<evidence type="ECO:0000256" key="1">
    <source>
        <dbReference type="ARBA" id="ARBA00004370"/>
    </source>
</evidence>
<dbReference type="EMBL" id="CDMZ01000768">
    <property type="protein sequence ID" value="CEM21078.1"/>
    <property type="molecule type" value="Genomic_DNA"/>
</dbReference>
<evidence type="ECO:0000256" key="2">
    <source>
        <dbReference type="ARBA" id="ARBA00022692"/>
    </source>
</evidence>
<keyword evidence="2" id="KW-0812">Transmembrane</keyword>
<dbReference type="Pfam" id="PF00211">
    <property type="entry name" value="Guanylate_cyc"/>
    <property type="match status" value="1"/>
</dbReference>
<evidence type="ECO:0000256" key="5">
    <source>
        <dbReference type="ARBA" id="ARBA00023136"/>
    </source>
</evidence>
<evidence type="ECO:0008006" key="12">
    <source>
        <dbReference type="Google" id="ProtNLM"/>
    </source>
</evidence>
<evidence type="ECO:0000256" key="6">
    <source>
        <dbReference type="ARBA" id="ARBA00023239"/>
    </source>
</evidence>
<dbReference type="InterPro" id="IPR029787">
    <property type="entry name" value="Nucleotide_cyclase"/>
</dbReference>
<accession>A0A0G4G0L7</accession>
<keyword evidence="7" id="KW-0597">Phosphoprotein</keyword>
<feature type="region of interest" description="Disordered" evidence="8">
    <location>
        <begin position="157"/>
        <end position="339"/>
    </location>
</feature>
<dbReference type="Gene3D" id="3.40.50.2300">
    <property type="match status" value="1"/>
</dbReference>
<feature type="compositionally biased region" description="Basic and acidic residues" evidence="8">
    <location>
        <begin position="182"/>
        <end position="195"/>
    </location>
</feature>
<keyword evidence="6" id="KW-0456">Lyase</keyword>
<dbReference type="VEuPathDB" id="CryptoDB:Cvel_19565"/>
<feature type="compositionally biased region" description="Basic and acidic residues" evidence="8">
    <location>
        <begin position="268"/>
        <end position="287"/>
    </location>
</feature>
<keyword evidence="4" id="KW-1133">Transmembrane helix</keyword>
<evidence type="ECO:0000256" key="7">
    <source>
        <dbReference type="PROSITE-ProRule" id="PRU00169"/>
    </source>
</evidence>
<feature type="compositionally biased region" description="Low complexity" evidence="8">
    <location>
        <begin position="294"/>
        <end position="330"/>
    </location>
</feature>
<evidence type="ECO:0000256" key="3">
    <source>
        <dbReference type="ARBA" id="ARBA00022741"/>
    </source>
</evidence>
<dbReference type="GO" id="GO:0001653">
    <property type="term" value="F:peptide receptor activity"/>
    <property type="evidence" value="ECO:0007669"/>
    <property type="project" value="TreeGrafter"/>
</dbReference>
<evidence type="ECO:0000256" key="8">
    <source>
        <dbReference type="SAM" id="MobiDB-lite"/>
    </source>
</evidence>
<keyword evidence="5" id="KW-0472">Membrane</keyword>
<comment type="subcellular location">
    <subcellularLocation>
        <location evidence="1">Membrane</location>
    </subcellularLocation>
</comment>
<dbReference type="PANTHER" id="PTHR11920:SF335">
    <property type="entry name" value="GUANYLATE CYCLASE"/>
    <property type="match status" value="1"/>
</dbReference>
<proteinExistence type="predicted"/>
<feature type="domain" description="Guanylate cyclase" evidence="10">
    <location>
        <begin position="637"/>
        <end position="763"/>
    </location>
</feature>
<dbReference type="GO" id="GO:0007168">
    <property type="term" value="P:receptor guanylyl cyclase signaling pathway"/>
    <property type="evidence" value="ECO:0007669"/>
    <property type="project" value="TreeGrafter"/>
</dbReference>
<feature type="region of interest" description="Disordered" evidence="8">
    <location>
        <begin position="866"/>
        <end position="906"/>
    </location>
</feature>
<evidence type="ECO:0000259" key="9">
    <source>
        <dbReference type="PROSITE" id="PS50110"/>
    </source>
</evidence>
<dbReference type="AlphaFoldDB" id="A0A0G4G0L7"/>
<organism evidence="11">
    <name type="scientific">Chromera velia CCMP2878</name>
    <dbReference type="NCBI Taxonomy" id="1169474"/>
    <lineage>
        <taxon>Eukaryota</taxon>
        <taxon>Sar</taxon>
        <taxon>Alveolata</taxon>
        <taxon>Colpodellida</taxon>
        <taxon>Chromeraceae</taxon>
        <taxon>Chromera</taxon>
    </lineage>
</organism>
<dbReference type="InterPro" id="IPR011006">
    <property type="entry name" value="CheY-like_superfamily"/>
</dbReference>
<dbReference type="InterPro" id="IPR001054">
    <property type="entry name" value="A/G_cyclase"/>
</dbReference>
<dbReference type="SUPFAM" id="SSF52172">
    <property type="entry name" value="CheY-like"/>
    <property type="match status" value="2"/>
</dbReference>
<protein>
    <recommendedName>
        <fullName evidence="12">Guanylate cyclase</fullName>
    </recommendedName>
</protein>
<name>A0A0G4G0L7_9ALVE</name>
<dbReference type="CDD" id="cd17546">
    <property type="entry name" value="REC_hyHK_CKI1_RcsC-like"/>
    <property type="match status" value="1"/>
</dbReference>
<evidence type="ECO:0000313" key="11">
    <source>
        <dbReference type="EMBL" id="CEM21078.1"/>
    </source>
</evidence>
<sequence length="943" mass="101660">MLEELGARCKKAKDGAEAVVLIKALMAASRGDTERLPDVILMDQKMPIMDGCAATQKIRGLGFEGAILGMTLNGDEIWSSEKIEDAQLFREAGASATLLKSSLTSTSLRTRVNEWLSKDLHLAHQAPVTRSASRLASAPTADVRKLQEKMLLASRERRRASIVAPSPPLSQSTSEALEMEGLEEKREKEAQSEALKKRRSASLKDLPDEDPEQKQESTTKAQPIEQKRELQDPPASSCKSPSVKMLRSALFREASHPSAPPLHSSSTTEKKPQQQMDETKPAPEKHNAPLNTNSPIIRSRSPGRSSCSSTPRAPAPLGSSISISTTGLGPNTPQIDTRRGLSCSKNFANEFARYFASYYRDFSRRDRIDKHTLDKLTDPQPPMQGGTDTPNGSASEGLQALLSPRQRMRSKSLSATTMRAVAASVIIALPRRPDAPAPPPDSAGSLKFGSVALAAGLVASESDTDAMRGGEQSEEITEYAETLSDVVRGMGFNVLRPIGVEDLLTTLLNMSKLPHCIFIPPDLGDASAEECITDIRAEFLPPELLPVFVVGAQGRINSEDSARLLSAGANDVIMIPRHPGEIQARVYGTMGIRKAAILAAADELKMHELISKIMPEKISEKLMTGQTMVHDSHESATIFFSDIVGFTKMTSQVPTASLVMFLNRLFCKMDQLTEVHKVYKVETIGDAYMAASGHEGAGDHTCRVLAFALDVRKSTQGMQMPNGDSLKMRIGLHCGPAFTGVVGLKCPRCCFFGDTVNVAARMEQNGLPGEINVSERVRQAVEAARFTQDVDQSFGSCSSVVKSCRFHPRGRIDMKGKGHLETFLVDPSDAALQTLAEEKGKKNEEETIDPLAQTITNVRLLPFTQIKSSQSQSQSQSRPSTPSPPKPPVVITSPASSSSSSSSCPTEAALKEAAAAFLTASQLFHSAVQKTGRCGGVGCGDSG</sequence>
<dbReference type="SMART" id="SM00044">
    <property type="entry name" value="CYCc"/>
    <property type="match status" value="1"/>
</dbReference>
<dbReference type="GO" id="GO:0000166">
    <property type="term" value="F:nucleotide binding"/>
    <property type="evidence" value="ECO:0007669"/>
    <property type="project" value="UniProtKB-KW"/>
</dbReference>
<feature type="domain" description="Response regulatory" evidence="9">
    <location>
        <begin position="1"/>
        <end position="115"/>
    </location>
</feature>
<evidence type="ECO:0000259" key="10">
    <source>
        <dbReference type="PROSITE" id="PS50125"/>
    </source>
</evidence>
<feature type="region of interest" description="Disordered" evidence="8">
    <location>
        <begin position="370"/>
        <end position="396"/>
    </location>
</feature>
<dbReference type="CDD" id="cd07302">
    <property type="entry name" value="CHD"/>
    <property type="match status" value="1"/>
</dbReference>
<dbReference type="PROSITE" id="PS50125">
    <property type="entry name" value="GUANYLATE_CYCLASE_2"/>
    <property type="match status" value="1"/>
</dbReference>
<feature type="compositionally biased region" description="Low complexity" evidence="8">
    <location>
        <begin position="866"/>
        <end position="880"/>
    </location>
</feature>
<dbReference type="GO" id="GO:0005886">
    <property type="term" value="C:plasma membrane"/>
    <property type="evidence" value="ECO:0007669"/>
    <property type="project" value="TreeGrafter"/>
</dbReference>
<dbReference type="SUPFAM" id="SSF55073">
    <property type="entry name" value="Nucleotide cyclase"/>
    <property type="match status" value="1"/>
</dbReference>